<keyword evidence="2" id="KW-0812">Transmembrane</keyword>
<keyword evidence="2" id="KW-0472">Membrane</keyword>
<dbReference type="GO" id="GO:0016020">
    <property type="term" value="C:membrane"/>
    <property type="evidence" value="ECO:0007669"/>
    <property type="project" value="InterPro"/>
</dbReference>
<sequence length="79" mass="8933">MLFVFMRNLRTVAVSFVSIPLSLLTAVIVLDWLGWTINTMTLGALPWRSAWWWMTPSSTSRTSSDGCGPGETRRPGRWC</sequence>
<evidence type="ECO:0000313" key="3">
    <source>
        <dbReference type="EMBL" id="QQZ49425.1"/>
    </source>
</evidence>
<organism evidence="3">
    <name type="scientific">Phenylobacterium glaciei</name>
    <dbReference type="NCBI Taxonomy" id="2803784"/>
    <lineage>
        <taxon>Bacteria</taxon>
        <taxon>Pseudomonadati</taxon>
        <taxon>Pseudomonadota</taxon>
        <taxon>Alphaproteobacteria</taxon>
        <taxon>Caulobacterales</taxon>
        <taxon>Caulobacteraceae</taxon>
        <taxon>Phenylobacterium</taxon>
    </lineage>
</organism>
<proteinExistence type="predicted"/>
<feature type="region of interest" description="Disordered" evidence="1">
    <location>
        <begin position="57"/>
        <end position="79"/>
    </location>
</feature>
<feature type="transmembrane region" description="Helical" evidence="2">
    <location>
        <begin position="12"/>
        <end position="35"/>
    </location>
</feature>
<dbReference type="Gene3D" id="1.20.1640.10">
    <property type="entry name" value="Multidrug efflux transporter AcrB transmembrane domain"/>
    <property type="match status" value="1"/>
</dbReference>
<accession>A0A974P2S7</accession>
<dbReference type="AlphaFoldDB" id="A0A974P2S7"/>
<dbReference type="GO" id="GO:0022857">
    <property type="term" value="F:transmembrane transporter activity"/>
    <property type="evidence" value="ECO:0007669"/>
    <property type="project" value="InterPro"/>
</dbReference>
<reference evidence="3" key="1">
    <citation type="submission" date="2021-01" db="EMBL/GenBank/DDBJ databases">
        <title>Genome sequence of Phenylobacterium sp. 20VBR1 isolated from a valley glaceir, Ny-Alesund, Svalbard.</title>
        <authorList>
            <person name="Thomas F.A."/>
            <person name="Krishnan K.P."/>
            <person name="Sinha R.K."/>
        </authorList>
    </citation>
    <scope>NUCLEOTIDE SEQUENCE</scope>
    <source>
        <strain evidence="3">20VBR1</strain>
    </source>
</reference>
<gene>
    <name evidence="3" type="ORF">JKL49_20865</name>
</gene>
<dbReference type="SUPFAM" id="SSF82866">
    <property type="entry name" value="Multidrug efflux transporter AcrB transmembrane domain"/>
    <property type="match status" value="1"/>
</dbReference>
<name>A0A974P2S7_9CAUL</name>
<dbReference type="InterPro" id="IPR001036">
    <property type="entry name" value="Acrflvin-R"/>
</dbReference>
<dbReference type="Pfam" id="PF00873">
    <property type="entry name" value="ACR_tran"/>
    <property type="match status" value="1"/>
</dbReference>
<dbReference type="EMBL" id="CP068570">
    <property type="protein sequence ID" value="QQZ49425.1"/>
    <property type="molecule type" value="Genomic_DNA"/>
</dbReference>
<protein>
    <submittedName>
        <fullName evidence="3">Efflux RND transporter permease subunit</fullName>
    </submittedName>
</protein>
<evidence type="ECO:0000256" key="2">
    <source>
        <dbReference type="SAM" id="Phobius"/>
    </source>
</evidence>
<keyword evidence="2" id="KW-1133">Transmembrane helix</keyword>
<evidence type="ECO:0000256" key="1">
    <source>
        <dbReference type="SAM" id="MobiDB-lite"/>
    </source>
</evidence>